<dbReference type="Pfam" id="PF02801">
    <property type="entry name" value="Ketoacyl-synt_C"/>
    <property type="match status" value="1"/>
</dbReference>
<evidence type="ECO:0000256" key="3">
    <source>
        <dbReference type="ARBA" id="ARBA00022679"/>
    </source>
</evidence>
<feature type="domain" description="Ketosynthase family 3 (KS3)" evidence="8">
    <location>
        <begin position="692"/>
        <end position="1119"/>
    </location>
</feature>
<proteinExistence type="predicted"/>
<feature type="domain" description="Carrier" evidence="7">
    <location>
        <begin position="585"/>
        <end position="660"/>
    </location>
</feature>
<dbReference type="SMART" id="SM00823">
    <property type="entry name" value="PKS_PP"/>
    <property type="match status" value="1"/>
</dbReference>
<dbReference type="InterPro" id="IPR036291">
    <property type="entry name" value="NAD(P)-bd_dom_sf"/>
</dbReference>
<dbReference type="SMART" id="SM00825">
    <property type="entry name" value="PKS_KS"/>
    <property type="match status" value="1"/>
</dbReference>
<dbReference type="InterPro" id="IPR016035">
    <property type="entry name" value="Acyl_Trfase/lysoPLipase"/>
</dbReference>
<dbReference type="InterPro" id="IPR041618">
    <property type="entry name" value="PKS_DE"/>
</dbReference>
<evidence type="ECO:0000256" key="1">
    <source>
        <dbReference type="ARBA" id="ARBA00022450"/>
    </source>
</evidence>
<dbReference type="InterPro" id="IPR018201">
    <property type="entry name" value="Ketoacyl_synth_AS"/>
</dbReference>
<comment type="caution">
    <text evidence="9">The sequence shown here is derived from an EMBL/GenBank/DDBJ whole genome shotgun (WGS) entry which is preliminary data.</text>
</comment>
<dbReference type="InterPro" id="IPR050091">
    <property type="entry name" value="PKS_NRPS_Biosynth_Enz"/>
</dbReference>
<dbReference type="InterPro" id="IPR013968">
    <property type="entry name" value="PKS_KR"/>
</dbReference>
<dbReference type="SUPFAM" id="SSF47336">
    <property type="entry name" value="ACP-like"/>
    <property type="match status" value="1"/>
</dbReference>
<dbReference type="Pfam" id="PF08659">
    <property type="entry name" value="KR"/>
    <property type="match status" value="1"/>
</dbReference>
<keyword evidence="2" id="KW-0597">Phosphoprotein</keyword>
<keyword evidence="3" id="KW-0808">Transferase</keyword>
<gene>
    <name evidence="9" type="ORF">NP777_46550</name>
</gene>
<dbReference type="InterPro" id="IPR032821">
    <property type="entry name" value="PKS_assoc"/>
</dbReference>
<dbReference type="Pfam" id="PF16197">
    <property type="entry name" value="KAsynt_C_assoc"/>
    <property type="match status" value="1"/>
</dbReference>
<dbReference type="PANTHER" id="PTHR43775">
    <property type="entry name" value="FATTY ACID SYNTHASE"/>
    <property type="match status" value="1"/>
</dbReference>
<dbReference type="Gene3D" id="3.40.47.10">
    <property type="match status" value="1"/>
</dbReference>
<dbReference type="Proteomes" id="UP001204746">
    <property type="component" value="Unassembled WGS sequence"/>
</dbReference>
<dbReference type="SUPFAM" id="SSF51735">
    <property type="entry name" value="NAD(P)-binding Rossmann-fold domains"/>
    <property type="match status" value="2"/>
</dbReference>
<dbReference type="CDD" id="cd00833">
    <property type="entry name" value="PKS"/>
    <property type="match status" value="1"/>
</dbReference>
<accession>A0ABT1VDS0</accession>
<dbReference type="InterPro" id="IPR001227">
    <property type="entry name" value="Ac_transferase_dom_sf"/>
</dbReference>
<evidence type="ECO:0000259" key="7">
    <source>
        <dbReference type="PROSITE" id="PS50075"/>
    </source>
</evidence>
<dbReference type="Pfam" id="PF00550">
    <property type="entry name" value="PP-binding"/>
    <property type="match status" value="1"/>
</dbReference>
<evidence type="ECO:0000313" key="10">
    <source>
        <dbReference type="Proteomes" id="UP001204746"/>
    </source>
</evidence>
<dbReference type="Gene3D" id="3.40.50.720">
    <property type="entry name" value="NAD(P)-binding Rossmann-like Domain"/>
    <property type="match status" value="1"/>
</dbReference>
<dbReference type="Pfam" id="PF00109">
    <property type="entry name" value="ketoacyl-synt"/>
    <property type="match status" value="1"/>
</dbReference>
<dbReference type="CDD" id="cd08952">
    <property type="entry name" value="KR_1_SDR_x"/>
    <property type="match status" value="1"/>
</dbReference>
<dbReference type="PROSITE" id="PS50075">
    <property type="entry name" value="CARRIER"/>
    <property type="match status" value="1"/>
</dbReference>
<keyword evidence="6" id="KW-0012">Acyltransferase</keyword>
<evidence type="ECO:0000256" key="4">
    <source>
        <dbReference type="ARBA" id="ARBA00023194"/>
    </source>
</evidence>
<dbReference type="Gene3D" id="1.10.1200.10">
    <property type="entry name" value="ACP-like"/>
    <property type="match status" value="1"/>
</dbReference>
<organism evidence="9 10">
    <name type="scientific">Streptomyces rugosispiralis</name>
    <dbReference type="NCBI Taxonomy" id="2967341"/>
    <lineage>
        <taxon>Bacteria</taxon>
        <taxon>Bacillati</taxon>
        <taxon>Actinomycetota</taxon>
        <taxon>Actinomycetes</taxon>
        <taxon>Kitasatosporales</taxon>
        <taxon>Streptomycetaceae</taxon>
        <taxon>Streptomyces</taxon>
    </lineage>
</organism>
<dbReference type="InterPro" id="IPR016039">
    <property type="entry name" value="Thiolase-like"/>
</dbReference>
<dbReference type="SUPFAM" id="SSF53901">
    <property type="entry name" value="Thiolase-like"/>
    <property type="match status" value="1"/>
</dbReference>
<keyword evidence="10" id="KW-1185">Reference proteome</keyword>
<dbReference type="InterPro" id="IPR014030">
    <property type="entry name" value="Ketoacyl_synth_N"/>
</dbReference>
<dbReference type="PROSITE" id="PS52004">
    <property type="entry name" value="KS3_2"/>
    <property type="match status" value="1"/>
</dbReference>
<feature type="non-terminal residue" evidence="9">
    <location>
        <position position="1286"/>
    </location>
</feature>
<dbReference type="InterPro" id="IPR057326">
    <property type="entry name" value="KR_dom"/>
</dbReference>
<protein>
    <submittedName>
        <fullName evidence="9">SDR family NAD(P)-dependent oxidoreductase</fullName>
    </submittedName>
</protein>
<dbReference type="PROSITE" id="PS00012">
    <property type="entry name" value="PHOSPHOPANTETHEINE"/>
    <property type="match status" value="1"/>
</dbReference>
<keyword evidence="5" id="KW-0511">Multifunctional enzyme</keyword>
<dbReference type="SUPFAM" id="SSF52151">
    <property type="entry name" value="FabD/lysophospholipase-like"/>
    <property type="match status" value="1"/>
</dbReference>
<dbReference type="SMART" id="SM00822">
    <property type="entry name" value="PKS_KR"/>
    <property type="match status" value="1"/>
</dbReference>
<reference evidence="9 10" key="1">
    <citation type="submission" date="2022-07" db="EMBL/GenBank/DDBJ databases">
        <authorList>
            <person name="Phongsopitanun W."/>
            <person name="Tanasupawat S."/>
        </authorList>
    </citation>
    <scope>NUCLEOTIDE SEQUENCE [LARGE SCALE GENOMIC DNA]</scope>
    <source>
        <strain evidence="9 10">RCU-064</strain>
    </source>
</reference>
<sequence>YWLTSTTTARPTEVTPAEDSADTHFWQAVEREDAEAVAATLQVQSTEQHASLGAFLPALAQWRRQRRSESTVDEWRYRVIWRPKSGTPAASLPGPWLLLAPSSRADDPLVTASREALAAHGADVVLVELGADDAHRATVAERLRAATADHPLDTLSGVLSLLPLDEHPYPDHPVATTGLTLTLALIQALGDLGVRAPLWCATQGAVSIGSSDPLTSPAQAAVWGLGRVAGVEYPDSWGGLIDLPRAMDARAGARLAGVLADGGPEDQVAIRASGAMLRRLEPAPLGNTPPVRAWKPRGTVLITGGTGALGTHLARWLAHNGAEHLVLTSRRGLAAPGAEDLVAELAERGTRATVAACDVADRGALRRVLASVPDDRPLTAVIHAAAYIDLAGLGATTSAEFAQVMDAKVAGAAHLDELLGDTPLDAFVLFSSVSGMWGVGDHGAYAAANAYLDALAERRRANGLTATSVAWGVWDATGDNMPEALDLDQLRRRGLRFMDPALGIAALRQTLDHDQTHLAIADIDWENFIPVFTSARPSPLLDELPAMRRIEEGTDTTGAVANASADTSSGLRQRLTGLTPTEREHTVLELVRTQVVAVLGHATSDAVDSERAFKDLGFDSLTAVELRNRLNAATGLRLPATLAFDYPSTAALSEHILIELTGTTADEADAPALPRTAAGAGSARAVPVDFDDDPIAIVAMSCRYPGGVSSPEGLWQLIMSGGDAIGGLPTDRGWDIEGIYDPDPDAPGKTYVREGGFLYGAGDFDPAFFGISPREALAMDPQQRLLLETSWEAFERAGVPALALRGSRTGVFIGSNYQEYGPRVHEAPEGSEGHLMTGSAASVVSGRVAYAFGFEGPAVTVDTACSSSLVALHLAAQALRNGECSLALAGGVAVMPNPGALIGFSRQRGLALDGRCKAFAGAADGMGLAEGVGVLLLERLSDARRNGHRVLAVVRGSAVNQDGASNGLTAPNGPSQQRVIRAALESARLSAAEVDAVEAHGTGTKLGDPIEAQALLATYGRERGAEDRPLWLGSVKSNIGHTQAAAGVAGVMKMVLAMRHGVLPRTLHVDEPSPHVDWSAGAVELLTDAVEWPETDRPRRAGVSSFGISGTNAHVILEHLAEELPVVEAVTDGLEEPSALVPWVVSAKSEGALRAQAELLLPYARSAAGAEASPADVALSLVTTRSALDERAVVLAGDGEGFAAGLEALVEGVPAAGVVRGSVVPGKLAVLFSGQGSQRVGMGRELYEAFPVFADAFDEVCALFDGVLARPLRDVVFGDAAGLDET</sequence>
<name>A0ABT1VDS0_9ACTN</name>
<dbReference type="PANTHER" id="PTHR43775:SF51">
    <property type="entry name" value="INACTIVE PHENOLPHTHIOCEROL SYNTHESIS POLYKETIDE SYNTHASE TYPE I PKS1-RELATED"/>
    <property type="match status" value="1"/>
</dbReference>
<dbReference type="Pfam" id="PF18369">
    <property type="entry name" value="PKS_DE"/>
    <property type="match status" value="1"/>
</dbReference>
<keyword evidence="1" id="KW-0596">Phosphopantetheine</keyword>
<dbReference type="InterPro" id="IPR006162">
    <property type="entry name" value="Ppantetheine_attach_site"/>
</dbReference>
<dbReference type="InterPro" id="IPR014031">
    <property type="entry name" value="Ketoacyl_synth_C"/>
</dbReference>
<evidence type="ECO:0000313" key="9">
    <source>
        <dbReference type="EMBL" id="MCQ8195549.1"/>
    </source>
</evidence>
<dbReference type="PROSITE" id="PS00606">
    <property type="entry name" value="KS3_1"/>
    <property type="match status" value="1"/>
</dbReference>
<evidence type="ECO:0000256" key="5">
    <source>
        <dbReference type="ARBA" id="ARBA00023268"/>
    </source>
</evidence>
<feature type="non-terminal residue" evidence="9">
    <location>
        <position position="1"/>
    </location>
</feature>
<dbReference type="Gene3D" id="3.40.366.10">
    <property type="entry name" value="Malonyl-Coenzyme A Acyl Carrier Protein, domain 2"/>
    <property type="match status" value="1"/>
</dbReference>
<evidence type="ECO:0000256" key="6">
    <source>
        <dbReference type="ARBA" id="ARBA00023315"/>
    </source>
</evidence>
<dbReference type="InterPro" id="IPR036736">
    <property type="entry name" value="ACP-like_sf"/>
</dbReference>
<dbReference type="Gene3D" id="3.30.70.3290">
    <property type="match status" value="1"/>
</dbReference>
<dbReference type="InterPro" id="IPR020841">
    <property type="entry name" value="PKS_Beta-ketoAc_synthase_dom"/>
</dbReference>
<dbReference type="InterPro" id="IPR020806">
    <property type="entry name" value="PKS_PP-bd"/>
</dbReference>
<evidence type="ECO:0000259" key="8">
    <source>
        <dbReference type="PROSITE" id="PS52004"/>
    </source>
</evidence>
<evidence type="ECO:0000256" key="2">
    <source>
        <dbReference type="ARBA" id="ARBA00022553"/>
    </source>
</evidence>
<dbReference type="EMBL" id="JANIAA010000119">
    <property type="protein sequence ID" value="MCQ8195549.1"/>
    <property type="molecule type" value="Genomic_DNA"/>
</dbReference>
<dbReference type="Gene3D" id="6.10.140.1830">
    <property type="match status" value="1"/>
</dbReference>
<dbReference type="SMART" id="SM01294">
    <property type="entry name" value="PKS_PP_betabranch"/>
    <property type="match status" value="1"/>
</dbReference>
<dbReference type="RefSeq" id="WP_256656270.1">
    <property type="nucleotide sequence ID" value="NZ_JANIAA010000119.1"/>
</dbReference>
<keyword evidence="4" id="KW-0045">Antibiotic biosynthesis</keyword>
<dbReference type="InterPro" id="IPR009081">
    <property type="entry name" value="PP-bd_ACP"/>
</dbReference>